<comment type="caution">
    <text evidence="2">The sequence shown here is derived from an EMBL/GenBank/DDBJ whole genome shotgun (WGS) entry which is preliminary data.</text>
</comment>
<keyword evidence="3" id="KW-1185">Reference proteome</keyword>
<keyword evidence="1" id="KW-0472">Membrane</keyword>
<name>A0A554WBI5_9BURK</name>
<evidence type="ECO:0000313" key="3">
    <source>
        <dbReference type="Proteomes" id="UP000315736"/>
    </source>
</evidence>
<feature type="transmembrane region" description="Helical" evidence="1">
    <location>
        <begin position="73"/>
        <end position="96"/>
    </location>
</feature>
<organism evidence="2 3">
    <name type="scientific">Tepidimonas alkaliphilus</name>
    <dbReference type="NCBI Taxonomy" id="2588942"/>
    <lineage>
        <taxon>Bacteria</taxon>
        <taxon>Pseudomonadati</taxon>
        <taxon>Pseudomonadota</taxon>
        <taxon>Betaproteobacteria</taxon>
        <taxon>Burkholderiales</taxon>
        <taxon>Tepidimonas</taxon>
    </lineage>
</organism>
<feature type="transmembrane region" description="Helical" evidence="1">
    <location>
        <begin position="108"/>
        <end position="131"/>
    </location>
</feature>
<feature type="transmembrane region" description="Helical" evidence="1">
    <location>
        <begin position="235"/>
        <end position="254"/>
    </location>
</feature>
<dbReference type="EMBL" id="VJNB01000002">
    <property type="protein sequence ID" value="TSE20926.1"/>
    <property type="molecule type" value="Genomic_DNA"/>
</dbReference>
<feature type="transmembrane region" description="Helical" evidence="1">
    <location>
        <begin position="196"/>
        <end position="215"/>
    </location>
</feature>
<feature type="transmembrane region" description="Helical" evidence="1">
    <location>
        <begin position="143"/>
        <end position="166"/>
    </location>
</feature>
<keyword evidence="1" id="KW-0812">Transmembrane</keyword>
<accession>A0A554WBI5</accession>
<evidence type="ECO:0000256" key="1">
    <source>
        <dbReference type="SAM" id="Phobius"/>
    </source>
</evidence>
<reference evidence="2 3" key="1">
    <citation type="submission" date="2019-07" db="EMBL/GenBank/DDBJ databases">
        <title>Tepidimonas alkaliphilus YIM 72238 draft genome.</title>
        <authorList>
            <person name="Da Costa M.S."/>
            <person name="Froufe H.J.C."/>
            <person name="Egas C."/>
            <person name="Albuquerque L."/>
        </authorList>
    </citation>
    <scope>NUCLEOTIDE SEQUENCE [LARGE SCALE GENOMIC DNA]</scope>
    <source>
        <strain evidence="2 3">YIM 72238</strain>
    </source>
</reference>
<proteinExistence type="predicted"/>
<feature type="transmembrane region" description="Helical" evidence="1">
    <location>
        <begin position="266"/>
        <end position="283"/>
    </location>
</feature>
<feature type="transmembrane region" description="Helical" evidence="1">
    <location>
        <begin position="337"/>
        <end position="359"/>
    </location>
</feature>
<dbReference type="Proteomes" id="UP000315736">
    <property type="component" value="Unassembled WGS sequence"/>
</dbReference>
<protein>
    <submittedName>
        <fullName evidence="2">Uncharacterized protein</fullName>
    </submittedName>
</protein>
<feature type="transmembrane region" description="Helical" evidence="1">
    <location>
        <begin position="290"/>
        <end position="308"/>
    </location>
</feature>
<feature type="transmembrane region" description="Helical" evidence="1">
    <location>
        <begin position="22"/>
        <end position="53"/>
    </location>
</feature>
<gene>
    <name evidence="2" type="ORF">Talka_00589</name>
</gene>
<evidence type="ECO:0000313" key="2">
    <source>
        <dbReference type="EMBL" id="TSE20926.1"/>
    </source>
</evidence>
<keyword evidence="1" id="KW-1133">Transmembrane helix</keyword>
<dbReference type="AlphaFoldDB" id="A0A554WBI5"/>
<sequence length="406" mass="45108">MMDTGMIMQALRDPAGLPAPPVLFQILMVITWALHIAFVHLTLGSAGVAIVAFHRSRGPQDSWLRLSWTMTKVAKVGVSLLIVLGVAPLLFTQVIYDPQWYVSNVLSGAWVIAFIATLIVGYCAWFVFYYANREGARRHVVMWAWLALALFVLDGLIMHALAYQALRPQDWVSWYAPGGIVDTSGSRLHAIDWPRFVFMISLSLPAVGVFLLAYAQYVGARSDRTSEEREWVARLGRRLAVAGWGLSALTWLIWQWSQPELLRGHPVGWALGASLVAMGLWLWRWAPGRAGWGPLAAGVAVLLLLAVWREVVRVALLGQHGYSILDYPVHPDEPSTWLFFSTLLGIGGLVGGFYLTLLYRAGRTVGLYRAEPVVARLGTAAVAVLVLWIAVFFLYGIVIWLRNSFL</sequence>
<feature type="transmembrane region" description="Helical" evidence="1">
    <location>
        <begin position="380"/>
        <end position="401"/>
    </location>
</feature>